<evidence type="ECO:0000313" key="3">
    <source>
        <dbReference type="Proteomes" id="UP000033066"/>
    </source>
</evidence>
<name>A0A0E3SIU5_METBA</name>
<dbReference type="GO" id="GO:0004222">
    <property type="term" value="F:metalloendopeptidase activity"/>
    <property type="evidence" value="ECO:0007669"/>
    <property type="project" value="TreeGrafter"/>
</dbReference>
<dbReference type="HOGENOM" id="CLU_1387610_0_0_2"/>
<dbReference type="PATRIC" id="fig|1434107.4.peg.1026"/>
<evidence type="ECO:0000313" key="2">
    <source>
        <dbReference type="EMBL" id="AKB81351.1"/>
    </source>
</evidence>
<dbReference type="PANTHER" id="PTHR21666">
    <property type="entry name" value="PEPTIDASE-RELATED"/>
    <property type="match status" value="1"/>
</dbReference>
<dbReference type="InterPro" id="IPR011055">
    <property type="entry name" value="Dup_hybrid_motif"/>
</dbReference>
<dbReference type="PANTHER" id="PTHR21666:SF270">
    <property type="entry name" value="MUREIN HYDROLASE ACTIVATOR ENVC"/>
    <property type="match status" value="1"/>
</dbReference>
<dbReference type="InterPro" id="IPR016047">
    <property type="entry name" value="M23ase_b-sheet_dom"/>
</dbReference>
<dbReference type="Pfam" id="PF01551">
    <property type="entry name" value="Peptidase_M23"/>
    <property type="match status" value="1"/>
</dbReference>
<dbReference type="OrthoDB" id="120937at2157"/>
<sequence>MRIWPLNIKVQENTTPEKVDIDNASLKKTQVPQKGEAGSFWENRGDRYHCGVDLYAPENTEVVSVERGIVAETGLMTSPEILPYWNPTYYVIIEQSRGLFCKYGELAGFTVKKGDEIEPGDLIGRVGMVLNSKKIDGFCPLYIQKLKNKNPSMLHFEVWENEPVVTHRNYLGGNWFAEEIPENLIDPTGYLERLDPYKSIVP</sequence>
<protein>
    <recommendedName>
        <fullName evidence="1">M23ase beta-sheet core domain-containing protein</fullName>
    </recommendedName>
</protein>
<feature type="domain" description="M23ase beta-sheet core" evidence="1">
    <location>
        <begin position="48"/>
        <end position="162"/>
    </location>
</feature>
<dbReference type="Proteomes" id="UP000033066">
    <property type="component" value="Chromosome"/>
</dbReference>
<dbReference type="KEGG" id="mbak:MSBR3_0773"/>
<keyword evidence="3" id="KW-1185">Reference proteome</keyword>
<evidence type="ECO:0000259" key="1">
    <source>
        <dbReference type="Pfam" id="PF01551"/>
    </source>
</evidence>
<reference evidence="2" key="1">
    <citation type="submission" date="2014-07" db="EMBL/GenBank/DDBJ databases">
        <title>Methanogenic archaea and the global carbon cycle.</title>
        <authorList>
            <person name="Henriksen J.R."/>
            <person name="Luke J."/>
            <person name="Reinhart S."/>
            <person name="Benedict M.N."/>
            <person name="Youngblut N.D."/>
            <person name="Metcalf M.E."/>
            <person name="Whitaker R.J."/>
            <person name="Metcalf W.W."/>
        </authorList>
    </citation>
    <scope>NUCLEOTIDE SEQUENCE [LARGE SCALE GENOMIC DNA]</scope>
    <source>
        <strain evidence="2">3</strain>
    </source>
</reference>
<dbReference type="RefSeq" id="WP_048106666.1">
    <property type="nucleotide sequence ID" value="NZ_CP009517.1"/>
</dbReference>
<dbReference type="EMBL" id="CP009517">
    <property type="protein sequence ID" value="AKB81351.1"/>
    <property type="molecule type" value="Genomic_DNA"/>
</dbReference>
<dbReference type="Gene3D" id="2.70.70.10">
    <property type="entry name" value="Glucose Permease (Domain IIA)"/>
    <property type="match status" value="1"/>
</dbReference>
<organism evidence="2 3">
    <name type="scientific">Methanosarcina barkeri 3</name>
    <dbReference type="NCBI Taxonomy" id="1434107"/>
    <lineage>
        <taxon>Archaea</taxon>
        <taxon>Methanobacteriati</taxon>
        <taxon>Methanobacteriota</taxon>
        <taxon>Stenosarchaea group</taxon>
        <taxon>Methanomicrobia</taxon>
        <taxon>Methanosarcinales</taxon>
        <taxon>Methanosarcinaceae</taxon>
        <taxon>Methanosarcina</taxon>
    </lineage>
</organism>
<accession>A0A0E3SIU5</accession>
<dbReference type="SUPFAM" id="SSF51261">
    <property type="entry name" value="Duplicated hybrid motif"/>
    <property type="match status" value="1"/>
</dbReference>
<proteinExistence type="predicted"/>
<dbReference type="CDD" id="cd12797">
    <property type="entry name" value="M23_peptidase"/>
    <property type="match status" value="1"/>
</dbReference>
<dbReference type="InterPro" id="IPR050570">
    <property type="entry name" value="Cell_wall_metabolism_enzyme"/>
</dbReference>
<gene>
    <name evidence="2" type="ORF">MSBR3_0773</name>
</gene>
<dbReference type="AlphaFoldDB" id="A0A0E3SIU5"/>
<dbReference type="GeneID" id="24788262"/>